<feature type="compositionally biased region" description="Low complexity" evidence="10">
    <location>
        <begin position="123"/>
        <end position="142"/>
    </location>
</feature>
<comment type="similarity">
    <text evidence="2">Belongs to the mitoguardin family.</text>
</comment>
<evidence type="ECO:0000256" key="7">
    <source>
        <dbReference type="ARBA" id="ARBA00023136"/>
    </source>
</evidence>
<dbReference type="Pfam" id="PF10265">
    <property type="entry name" value="Miga"/>
    <property type="match status" value="1"/>
</dbReference>
<dbReference type="PANTHER" id="PTHR21508:SF4">
    <property type="entry name" value="MITOGUARDIN 2"/>
    <property type="match status" value="1"/>
</dbReference>
<keyword evidence="4" id="KW-1000">Mitochondrion outer membrane</keyword>
<keyword evidence="7 11" id="KW-0472">Membrane</keyword>
<name>A0A834QXS2_MARMO</name>
<keyword evidence="3 11" id="KW-0812">Transmembrane</keyword>
<evidence type="ECO:0000256" key="5">
    <source>
        <dbReference type="ARBA" id="ARBA00022989"/>
    </source>
</evidence>
<protein>
    <recommendedName>
        <fullName evidence="8">Mitoguardin 2</fullName>
    </recommendedName>
    <alternativeName>
        <fullName evidence="9">Protein FAM73B</fullName>
    </alternativeName>
</protein>
<comment type="caution">
    <text evidence="12">The sequence shown here is derived from an EMBL/GenBank/DDBJ whole genome shotgun (WGS) entry which is preliminary data.</text>
</comment>
<feature type="region of interest" description="Disordered" evidence="10">
    <location>
        <begin position="101"/>
        <end position="146"/>
    </location>
</feature>
<keyword evidence="5 11" id="KW-1133">Transmembrane helix</keyword>
<evidence type="ECO:0000256" key="8">
    <source>
        <dbReference type="ARBA" id="ARBA00040959"/>
    </source>
</evidence>
<dbReference type="GO" id="GO:0008053">
    <property type="term" value="P:mitochondrial fusion"/>
    <property type="evidence" value="ECO:0007669"/>
    <property type="project" value="InterPro"/>
</dbReference>
<dbReference type="AlphaFoldDB" id="A0A834QXS2"/>
<evidence type="ECO:0000313" key="13">
    <source>
        <dbReference type="Proteomes" id="UP000662637"/>
    </source>
</evidence>
<gene>
    <name evidence="12" type="ORF">GHT09_001421</name>
</gene>
<dbReference type="Proteomes" id="UP000662637">
    <property type="component" value="Unassembled WGS sequence"/>
</dbReference>
<evidence type="ECO:0000313" key="12">
    <source>
        <dbReference type="EMBL" id="KAF7486370.1"/>
    </source>
</evidence>
<organism evidence="12 13">
    <name type="scientific">Marmota monax</name>
    <name type="common">Woodchuck</name>
    <dbReference type="NCBI Taxonomy" id="9995"/>
    <lineage>
        <taxon>Eukaryota</taxon>
        <taxon>Metazoa</taxon>
        <taxon>Chordata</taxon>
        <taxon>Craniata</taxon>
        <taxon>Vertebrata</taxon>
        <taxon>Euteleostomi</taxon>
        <taxon>Mammalia</taxon>
        <taxon>Eutheria</taxon>
        <taxon>Euarchontoglires</taxon>
        <taxon>Glires</taxon>
        <taxon>Rodentia</taxon>
        <taxon>Sciuromorpha</taxon>
        <taxon>Sciuridae</taxon>
        <taxon>Xerinae</taxon>
        <taxon>Marmotini</taxon>
        <taxon>Marmota</taxon>
    </lineage>
</organism>
<dbReference type="PANTHER" id="PTHR21508">
    <property type="entry name" value="MITOGUARDIN"/>
    <property type="match status" value="1"/>
</dbReference>
<reference evidence="12" key="1">
    <citation type="submission" date="2020-08" db="EMBL/GenBank/DDBJ databases">
        <authorList>
            <person name="Shumante A."/>
            <person name="Zimin A.V."/>
            <person name="Puiu D."/>
            <person name="Salzberg S.L."/>
        </authorList>
    </citation>
    <scope>NUCLEOTIDE SEQUENCE</scope>
    <source>
        <strain evidence="12">WC2-LM</strain>
        <tissue evidence="12">Liver</tissue>
    </source>
</reference>
<evidence type="ECO:0000256" key="6">
    <source>
        <dbReference type="ARBA" id="ARBA00023128"/>
    </source>
</evidence>
<keyword evidence="6" id="KW-0496">Mitochondrion</keyword>
<feature type="transmembrane region" description="Helical" evidence="11">
    <location>
        <begin position="47"/>
        <end position="65"/>
    </location>
</feature>
<dbReference type="GO" id="GO:0005741">
    <property type="term" value="C:mitochondrial outer membrane"/>
    <property type="evidence" value="ECO:0007669"/>
    <property type="project" value="UniProtKB-SubCell"/>
</dbReference>
<evidence type="ECO:0000256" key="1">
    <source>
        <dbReference type="ARBA" id="ARBA00004374"/>
    </source>
</evidence>
<feature type="transmembrane region" description="Helical" evidence="11">
    <location>
        <begin position="12"/>
        <end position="35"/>
    </location>
</feature>
<evidence type="ECO:0000256" key="2">
    <source>
        <dbReference type="ARBA" id="ARBA00008969"/>
    </source>
</evidence>
<evidence type="ECO:0000256" key="4">
    <source>
        <dbReference type="ARBA" id="ARBA00022787"/>
    </source>
</evidence>
<proteinExistence type="inferred from homology"/>
<sequence length="470" mass="51705">MAFRRTEGMSMIQALAMTVAEIPVFLYTTFGQSAFSQLRLTPGLRKVLFATALGTVALALAAHQLKRRRRRKKQVGPEVGGEQLGTVPLPILMARKVPSVKKGYSSRRGQSPSSKSNDTLSGISSIEPSKHSGSSHSLASPESQRREFAEKLESLLHRAYHLQEEFGSTFPSDSMLLDLERTLMLPLTEGSLRLRADDEESLTSEDSFFSATELLESLQVGDYPIPLSRPAAAYEEALQLVKDGKVPCRSLRTELLGCYSDQDFLAKLHCVRQAFEGLLEDQSNQLFFGEVGRQMVTGLMTKAEKSPKGFLESYEEMLSYALRPETWATTRLELEGRGVVCMSFFDIVLDFILMDAFEDLENPPSSVLAVLRNRWLSDSFKETVGHCPTPNLTSQDPGTHLTPSHAITASGTRAGHLPISFWACGFFLGTLELPFTGSSTRSEPGLSAAWIPSSAHSVLALLPPNSDTSY</sequence>
<evidence type="ECO:0000256" key="11">
    <source>
        <dbReference type="SAM" id="Phobius"/>
    </source>
</evidence>
<evidence type="ECO:0000256" key="9">
    <source>
        <dbReference type="ARBA" id="ARBA00041863"/>
    </source>
</evidence>
<dbReference type="EMBL" id="WJEC01000041">
    <property type="protein sequence ID" value="KAF7486370.1"/>
    <property type="molecule type" value="Genomic_DNA"/>
</dbReference>
<evidence type="ECO:0000256" key="10">
    <source>
        <dbReference type="SAM" id="MobiDB-lite"/>
    </source>
</evidence>
<feature type="compositionally biased region" description="Low complexity" evidence="10">
    <location>
        <begin position="106"/>
        <end position="116"/>
    </location>
</feature>
<evidence type="ECO:0000256" key="3">
    <source>
        <dbReference type="ARBA" id="ARBA00022692"/>
    </source>
</evidence>
<comment type="subcellular location">
    <subcellularLocation>
        <location evidence="1">Mitochondrion outer membrane</location>
        <topology evidence="1">Multi-pass membrane protein</topology>
    </subcellularLocation>
</comment>
<dbReference type="InterPro" id="IPR019392">
    <property type="entry name" value="Miga"/>
</dbReference>
<accession>A0A834QXS2</accession>